<evidence type="ECO:0000313" key="2">
    <source>
        <dbReference type="Proteomes" id="UP000324021"/>
    </source>
</evidence>
<dbReference type="AlphaFoldDB" id="A0A1G6ZFK3"/>
<protein>
    <submittedName>
        <fullName evidence="1">Uncharacterized protein</fullName>
    </submittedName>
</protein>
<gene>
    <name evidence="1" type="ORF">SAMN05192552_10961</name>
</gene>
<sequence>MAFYLSGIDSFLGLVLLRFEKESTVFTTSFDCVGGHSSIAFGARTGARVGLDIFVECCLVNLSESHGVHEGQ</sequence>
<dbReference type="EMBL" id="FMZP01000096">
    <property type="protein sequence ID" value="SDE00486.1"/>
    <property type="molecule type" value="Genomic_DNA"/>
</dbReference>
<organism evidence="1 2">
    <name type="scientific">Natrinema hispanicum</name>
    <dbReference type="NCBI Taxonomy" id="392421"/>
    <lineage>
        <taxon>Archaea</taxon>
        <taxon>Methanobacteriati</taxon>
        <taxon>Methanobacteriota</taxon>
        <taxon>Stenosarchaea group</taxon>
        <taxon>Halobacteria</taxon>
        <taxon>Halobacteriales</taxon>
        <taxon>Natrialbaceae</taxon>
        <taxon>Natrinema</taxon>
    </lineage>
</organism>
<reference evidence="1 2" key="1">
    <citation type="submission" date="2016-10" db="EMBL/GenBank/DDBJ databases">
        <authorList>
            <person name="Varghese N."/>
            <person name="Submissions S."/>
        </authorList>
    </citation>
    <scope>NUCLEOTIDE SEQUENCE [LARGE SCALE GENOMIC DNA]</scope>
    <source>
        <strain evidence="1 2">CDM_1</strain>
    </source>
</reference>
<name>A0A1G6ZFK3_9EURY</name>
<accession>A0A1G6ZFK3</accession>
<proteinExistence type="predicted"/>
<dbReference type="Proteomes" id="UP000324021">
    <property type="component" value="Unassembled WGS sequence"/>
</dbReference>
<evidence type="ECO:0000313" key="1">
    <source>
        <dbReference type="EMBL" id="SDE00486.1"/>
    </source>
</evidence>